<sequence>MTILVTSPLLKKMNNEARSTNLLSSTHMTTQKAKKWLENDEVDLATTYADVFFKDKKHGNQQRSYAFWEQVLEHFNSQLRGSDWTRHQVNSKWKDLKIKMQRFQLHLQLQRKEKKVTSTSSTPNKIIDYINELVGIHTVNISDMEERKRYRDEKKSLFRANEQRKAQLLEMKIQKIDKQFFLDPHDHLIGGFRE</sequence>
<organism evidence="1 2">
    <name type="scientific">Lactuca sativa</name>
    <name type="common">Garden lettuce</name>
    <dbReference type="NCBI Taxonomy" id="4236"/>
    <lineage>
        <taxon>Eukaryota</taxon>
        <taxon>Viridiplantae</taxon>
        <taxon>Streptophyta</taxon>
        <taxon>Embryophyta</taxon>
        <taxon>Tracheophyta</taxon>
        <taxon>Spermatophyta</taxon>
        <taxon>Magnoliopsida</taxon>
        <taxon>eudicotyledons</taxon>
        <taxon>Gunneridae</taxon>
        <taxon>Pentapetalae</taxon>
        <taxon>asterids</taxon>
        <taxon>campanulids</taxon>
        <taxon>Asterales</taxon>
        <taxon>Asteraceae</taxon>
        <taxon>Cichorioideae</taxon>
        <taxon>Cichorieae</taxon>
        <taxon>Lactucinae</taxon>
        <taxon>Lactuca</taxon>
    </lineage>
</organism>
<name>A0A9R1X6D9_LACSA</name>
<dbReference type="PANTHER" id="PTHR45023">
    <property type="match status" value="1"/>
</dbReference>
<evidence type="ECO:0008006" key="3">
    <source>
        <dbReference type="Google" id="ProtNLM"/>
    </source>
</evidence>
<evidence type="ECO:0000313" key="2">
    <source>
        <dbReference type="Proteomes" id="UP000235145"/>
    </source>
</evidence>
<comment type="caution">
    <text evidence="1">The sequence shown here is derived from an EMBL/GenBank/DDBJ whole genome shotgun (WGS) entry which is preliminary data.</text>
</comment>
<protein>
    <recommendedName>
        <fullName evidence="3">Myb/SANT-like domain-containing protein</fullName>
    </recommendedName>
</protein>
<keyword evidence="2" id="KW-1185">Reference proteome</keyword>
<accession>A0A9R1X6D9</accession>
<dbReference type="Proteomes" id="UP000235145">
    <property type="component" value="Unassembled WGS sequence"/>
</dbReference>
<evidence type="ECO:0000313" key="1">
    <source>
        <dbReference type="EMBL" id="KAJ0199369.1"/>
    </source>
</evidence>
<dbReference type="PANTHER" id="PTHR45023:SF13">
    <property type="entry name" value="PUTATIVE-RELATED"/>
    <property type="match status" value="1"/>
</dbReference>
<dbReference type="EMBL" id="NBSK02000006">
    <property type="protein sequence ID" value="KAJ0199369.1"/>
    <property type="molecule type" value="Genomic_DNA"/>
</dbReference>
<reference evidence="1 2" key="1">
    <citation type="journal article" date="2017" name="Nat. Commun.">
        <title>Genome assembly with in vitro proximity ligation data and whole-genome triplication in lettuce.</title>
        <authorList>
            <person name="Reyes-Chin-Wo S."/>
            <person name="Wang Z."/>
            <person name="Yang X."/>
            <person name="Kozik A."/>
            <person name="Arikit S."/>
            <person name="Song C."/>
            <person name="Xia L."/>
            <person name="Froenicke L."/>
            <person name="Lavelle D.O."/>
            <person name="Truco M.J."/>
            <person name="Xia R."/>
            <person name="Zhu S."/>
            <person name="Xu C."/>
            <person name="Xu H."/>
            <person name="Xu X."/>
            <person name="Cox K."/>
            <person name="Korf I."/>
            <person name="Meyers B.C."/>
            <person name="Michelmore R.W."/>
        </authorList>
    </citation>
    <scope>NUCLEOTIDE SEQUENCE [LARGE SCALE GENOMIC DNA]</scope>
    <source>
        <strain evidence="2">cv. Salinas</strain>
        <tissue evidence="1">Seedlings</tissue>
    </source>
</reference>
<proteinExistence type="predicted"/>
<gene>
    <name evidence="1" type="ORF">LSAT_V11C600332150</name>
</gene>
<dbReference type="AlphaFoldDB" id="A0A9R1X6D9"/>